<proteinExistence type="evidence at transcript level"/>
<keyword evidence="3" id="KW-0186">Copper</keyword>
<keyword evidence="2" id="KW-0560">Oxidoreductase</keyword>
<dbReference type="EMBL" id="JF744735">
    <property type="protein sequence ID" value="AFA34430.1"/>
    <property type="molecule type" value="mRNA"/>
</dbReference>
<evidence type="ECO:0000256" key="2">
    <source>
        <dbReference type="ARBA" id="ARBA00023002"/>
    </source>
</evidence>
<dbReference type="GO" id="GO:0006826">
    <property type="term" value="P:iron ion transport"/>
    <property type="evidence" value="ECO:0007669"/>
    <property type="project" value="TreeGrafter"/>
</dbReference>
<feature type="domain" description="Plastocyanin-like" evidence="4">
    <location>
        <begin position="168"/>
        <end position="233"/>
    </location>
</feature>
<reference evidence="5" key="1">
    <citation type="journal article" date="2012" name="Gene">
        <title>Identification and expression of immune genes in the flat oyster Ostrea edulis in response to bonamiosis.</title>
        <authorList>
            <person name="Martin-Gomez L."/>
            <person name="Villalba A."/>
            <person name="Abollo E."/>
        </authorList>
    </citation>
    <scope>NUCLEOTIDE SEQUENCE</scope>
</reference>
<dbReference type="AlphaFoldDB" id="H6BD98"/>
<dbReference type="GO" id="GO:0016491">
    <property type="term" value="F:oxidoreductase activity"/>
    <property type="evidence" value="ECO:0007669"/>
    <property type="project" value="UniProtKB-KW"/>
</dbReference>
<organism evidence="5">
    <name type="scientific">Ostrea edulis</name>
    <name type="common">Native oyster</name>
    <name type="synonym">European flat oyster</name>
    <dbReference type="NCBI Taxonomy" id="37623"/>
    <lineage>
        <taxon>Eukaryota</taxon>
        <taxon>Metazoa</taxon>
        <taxon>Spiralia</taxon>
        <taxon>Lophotrochozoa</taxon>
        <taxon>Mollusca</taxon>
        <taxon>Bivalvia</taxon>
        <taxon>Autobranchia</taxon>
        <taxon>Pteriomorphia</taxon>
        <taxon>Ostreida</taxon>
        <taxon>Ostreoidea</taxon>
        <taxon>Ostreidae</taxon>
        <taxon>Ostrea</taxon>
    </lineage>
</organism>
<evidence type="ECO:0000256" key="1">
    <source>
        <dbReference type="ARBA" id="ARBA00022723"/>
    </source>
</evidence>
<evidence type="ECO:0000256" key="3">
    <source>
        <dbReference type="ARBA" id="ARBA00023008"/>
    </source>
</evidence>
<dbReference type="InterPro" id="IPR045087">
    <property type="entry name" value="Cu-oxidase_fam"/>
</dbReference>
<dbReference type="InterPro" id="IPR011706">
    <property type="entry name" value="Cu-oxidase_C"/>
</dbReference>
<keyword evidence="1" id="KW-0479">Metal-binding</keyword>
<dbReference type="Pfam" id="PF07731">
    <property type="entry name" value="Cu-oxidase_2"/>
    <property type="match status" value="1"/>
</dbReference>
<dbReference type="PANTHER" id="PTHR11709">
    <property type="entry name" value="MULTI-COPPER OXIDASE"/>
    <property type="match status" value="1"/>
</dbReference>
<dbReference type="Gene3D" id="2.60.40.420">
    <property type="entry name" value="Cupredoxins - blue copper proteins"/>
    <property type="match status" value="2"/>
</dbReference>
<dbReference type="InterPro" id="IPR008972">
    <property type="entry name" value="Cupredoxin"/>
</dbReference>
<evidence type="ECO:0000259" key="4">
    <source>
        <dbReference type="Pfam" id="PF07731"/>
    </source>
</evidence>
<accession>H6BD98</accession>
<protein>
    <submittedName>
        <fullName evidence="5">Laccase 1</fullName>
    </submittedName>
</protein>
<name>H6BD98_OSTED</name>
<dbReference type="GO" id="GO:0005886">
    <property type="term" value="C:plasma membrane"/>
    <property type="evidence" value="ECO:0007669"/>
    <property type="project" value="TreeGrafter"/>
</dbReference>
<evidence type="ECO:0000313" key="5">
    <source>
        <dbReference type="EMBL" id="AFA34430.1"/>
    </source>
</evidence>
<feature type="non-terminal residue" evidence="5">
    <location>
        <position position="237"/>
    </location>
</feature>
<feature type="non-terminal residue" evidence="5">
    <location>
        <position position="1"/>
    </location>
</feature>
<dbReference type="PANTHER" id="PTHR11709:SF394">
    <property type="entry name" value="FI03373P-RELATED"/>
    <property type="match status" value="1"/>
</dbReference>
<dbReference type="SUPFAM" id="SSF49503">
    <property type="entry name" value="Cupredoxins"/>
    <property type="match status" value="1"/>
</dbReference>
<sequence length="237" mass="26603">PGLKLIIKETDGFKVDPKIVDQIIIYSAERYDFELDLQCMLESDTYEMIVKILTGSELTEKNDVKGVAIIKVTGTYQSPENSWKFSPFGRECHDSISKSDITLLNCPFENYPNQPLRKCVPVSNLVSTFTETTDMITGSSKQFFLNFAFVGGPSVNGRKFIWPTVSALTQNDEVDTNCDKCKDEGACACTYAITLPYESEIIMIFLNLGKGGSVHHPIHMHGHTLEVLKMEFPKLKK</sequence>
<dbReference type="GO" id="GO:0005507">
    <property type="term" value="F:copper ion binding"/>
    <property type="evidence" value="ECO:0007669"/>
    <property type="project" value="InterPro"/>
</dbReference>